<accession>A0A8H2VEG0</accession>
<feature type="transmembrane region" description="Helical" evidence="7">
    <location>
        <begin position="306"/>
        <end position="325"/>
    </location>
</feature>
<dbReference type="GO" id="GO:0005789">
    <property type="term" value="C:endoplasmic reticulum membrane"/>
    <property type="evidence" value="ECO:0007669"/>
    <property type="project" value="TreeGrafter"/>
</dbReference>
<dbReference type="PANTHER" id="PTHR10778:SF4">
    <property type="entry name" value="NUCLEOTIDE SUGAR TRANSPORTER SLC35B4"/>
    <property type="match status" value="1"/>
</dbReference>
<dbReference type="GeneID" id="64857062"/>
<feature type="transmembrane region" description="Helical" evidence="7">
    <location>
        <begin position="100"/>
        <end position="122"/>
    </location>
</feature>
<dbReference type="SUPFAM" id="SSF103481">
    <property type="entry name" value="Multidrug resistance efflux transporter EmrE"/>
    <property type="match status" value="2"/>
</dbReference>
<protein>
    <submittedName>
        <fullName evidence="8">Similar to Saccharomyces cerevisiae YEL004W YEA4 Uridine diphosphate-N-acetylglucosamine (UDP- GlcNAc) transporter required for cell wall chitin synthesis</fullName>
    </submittedName>
</protein>
<dbReference type="RefSeq" id="XP_041405925.1">
    <property type="nucleotide sequence ID" value="XM_041549991.1"/>
</dbReference>
<evidence type="ECO:0000256" key="1">
    <source>
        <dbReference type="ARBA" id="ARBA00004127"/>
    </source>
</evidence>
<dbReference type="InterPro" id="IPR037185">
    <property type="entry name" value="EmrE-like"/>
</dbReference>
<evidence type="ECO:0000256" key="6">
    <source>
        <dbReference type="ARBA" id="ARBA00023136"/>
    </source>
</evidence>
<keyword evidence="6 7" id="KW-0472">Membrane</keyword>
<evidence type="ECO:0000313" key="8">
    <source>
        <dbReference type="EMBL" id="CAB4254081.1"/>
    </source>
</evidence>
<evidence type="ECO:0000256" key="2">
    <source>
        <dbReference type="ARBA" id="ARBA00022448"/>
    </source>
</evidence>
<organism evidence="8 9">
    <name type="scientific">Maudiozyma barnettii</name>
    <dbReference type="NCBI Taxonomy" id="61262"/>
    <lineage>
        <taxon>Eukaryota</taxon>
        <taxon>Fungi</taxon>
        <taxon>Dikarya</taxon>
        <taxon>Ascomycota</taxon>
        <taxon>Saccharomycotina</taxon>
        <taxon>Saccharomycetes</taxon>
        <taxon>Saccharomycetales</taxon>
        <taxon>Saccharomycetaceae</taxon>
        <taxon>Maudiozyma</taxon>
    </lineage>
</organism>
<dbReference type="PANTHER" id="PTHR10778">
    <property type="entry name" value="SOLUTE CARRIER FAMILY 35 MEMBER B"/>
    <property type="match status" value="1"/>
</dbReference>
<feature type="transmembrane region" description="Helical" evidence="7">
    <location>
        <begin position="7"/>
        <end position="24"/>
    </location>
</feature>
<dbReference type="EMBL" id="CAEFZW010000003">
    <property type="protein sequence ID" value="CAB4254081.1"/>
    <property type="molecule type" value="Genomic_DNA"/>
</dbReference>
<evidence type="ECO:0000256" key="5">
    <source>
        <dbReference type="ARBA" id="ARBA00022989"/>
    </source>
</evidence>
<dbReference type="NCBIfam" id="TIGR00803">
    <property type="entry name" value="nst"/>
    <property type="match status" value="1"/>
</dbReference>
<keyword evidence="5 7" id="KW-1133">Transmembrane helix</keyword>
<keyword evidence="2" id="KW-0813">Transport</keyword>
<dbReference type="AlphaFoldDB" id="A0A8H2VEG0"/>
<keyword evidence="4 7" id="KW-0812">Transmembrane</keyword>
<reference evidence="8 9" key="1">
    <citation type="submission" date="2020-05" db="EMBL/GenBank/DDBJ databases">
        <authorList>
            <person name="Casaregola S."/>
            <person name="Devillers H."/>
            <person name="Grondin C."/>
        </authorList>
    </citation>
    <scope>NUCLEOTIDE SEQUENCE [LARGE SCALE GENOMIC DNA]</scope>
    <source>
        <strain evidence="8 9">CLIB 1767</strain>
    </source>
</reference>
<dbReference type="GO" id="GO:0005464">
    <property type="term" value="F:UDP-xylose transmembrane transporter activity"/>
    <property type="evidence" value="ECO:0007669"/>
    <property type="project" value="TreeGrafter"/>
</dbReference>
<evidence type="ECO:0000313" key="9">
    <source>
        <dbReference type="Proteomes" id="UP000644660"/>
    </source>
</evidence>
<gene>
    <name evidence="8" type="ORF">KABA2_03S12100</name>
</gene>
<keyword evidence="3" id="KW-0762">Sugar transport</keyword>
<evidence type="ECO:0000256" key="4">
    <source>
        <dbReference type="ARBA" id="ARBA00022692"/>
    </source>
</evidence>
<name>A0A8H2VEG0_9SACH</name>
<evidence type="ECO:0000256" key="3">
    <source>
        <dbReference type="ARBA" id="ARBA00022597"/>
    </source>
</evidence>
<dbReference type="GO" id="GO:0000139">
    <property type="term" value="C:Golgi membrane"/>
    <property type="evidence" value="ECO:0007669"/>
    <property type="project" value="TreeGrafter"/>
</dbReference>
<evidence type="ECO:0000256" key="7">
    <source>
        <dbReference type="SAM" id="Phobius"/>
    </source>
</evidence>
<proteinExistence type="predicted"/>
<comment type="subcellular location">
    <subcellularLocation>
        <location evidence="1">Endomembrane system</location>
        <topology evidence="1">Multi-pass membrane protein</topology>
    </subcellularLocation>
</comment>
<feature type="transmembrane region" description="Helical" evidence="7">
    <location>
        <begin position="179"/>
        <end position="199"/>
    </location>
</feature>
<dbReference type="GO" id="GO:0005462">
    <property type="term" value="F:UDP-N-acetylglucosamine transmembrane transporter activity"/>
    <property type="evidence" value="ECO:0007669"/>
    <property type="project" value="TreeGrafter"/>
</dbReference>
<comment type="caution">
    <text evidence="8">The sequence shown here is derived from an EMBL/GenBank/DDBJ whole genome shotgun (WGS) entry which is preliminary data.</text>
</comment>
<dbReference type="InterPro" id="IPR013657">
    <property type="entry name" value="SCL35B1-4/HUT1"/>
</dbReference>
<sequence>MDSSAIVMNTLVFVFGGCCTNVLTLEDLIKDKNSDIGTLVTFTQFLFVALSLLPGFVLFEGGMIRLKQLNVPLRVYIWSVILFYISSSTNNSVFKYNISIPLHVVFRCFGTVITMIIGWLINKKRYSRLQVISACLLTIGAIVTSLYRDHEFSLEAVHSWWVHKRYLAEKSDHQNDTTFLIGICLLVISSISSALLSVYNEWTYKTYGKYWQENLFYTHFLSLPIFIVKDGTHIMTGYQQLMGSSFRITRSHIAFALNIITQNICIRGVNILASHTNALTLSVILTVRKFVSLLLSVVIYKNVLSYTSYVGVAIVFSGTLLYILGSRRPSSMVSSTKKSQ</sequence>
<feature type="transmembrane region" description="Helical" evidence="7">
    <location>
        <begin position="129"/>
        <end position="147"/>
    </location>
</feature>
<keyword evidence="9" id="KW-1185">Reference proteome</keyword>
<feature type="transmembrane region" description="Helical" evidence="7">
    <location>
        <begin position="36"/>
        <end position="59"/>
    </location>
</feature>
<feature type="transmembrane region" description="Helical" evidence="7">
    <location>
        <begin position="71"/>
        <end position="88"/>
    </location>
</feature>
<dbReference type="Pfam" id="PF08449">
    <property type="entry name" value="UAA"/>
    <property type="match status" value="1"/>
</dbReference>
<dbReference type="Proteomes" id="UP000644660">
    <property type="component" value="Unassembled WGS sequence"/>
</dbReference>
<dbReference type="OrthoDB" id="999962at2759"/>